<keyword evidence="7" id="KW-1133">Transmembrane helix</keyword>
<comment type="similarity">
    <text evidence="10">Belongs to the glycosyltransferase 14 family.</text>
</comment>
<keyword evidence="8" id="KW-0472">Membrane</keyword>
<dbReference type="OrthoDB" id="2019572at2759"/>
<dbReference type="InterPro" id="IPR003406">
    <property type="entry name" value="Glyco_trans_14"/>
</dbReference>
<proteinExistence type="inferred from homology"/>
<comment type="pathway">
    <text evidence="2">Protein modification; protein glycosylation.</text>
</comment>
<evidence type="ECO:0000256" key="4">
    <source>
        <dbReference type="ARBA" id="ARBA00022679"/>
    </source>
</evidence>
<accession>A0A812EU53</accession>
<gene>
    <name evidence="11" type="ORF">SPHA_77717</name>
</gene>
<dbReference type="GO" id="GO:0003829">
    <property type="term" value="F:beta-1,3-galactosyl-O-glycosyl-glycoprotein beta-1,6-N-acetylglucosaminyltransferase activity"/>
    <property type="evidence" value="ECO:0007669"/>
    <property type="project" value="UniProtKB-EC"/>
</dbReference>
<comment type="caution">
    <text evidence="11">The sequence shown here is derived from an EMBL/GenBank/DDBJ whole genome shotgun (WGS) entry which is preliminary data.</text>
</comment>
<keyword evidence="9" id="KW-0325">Glycoprotein</keyword>
<dbReference type="PANTHER" id="PTHR19297:SF191">
    <property type="entry name" value="PROTEIN XYLOSYLTRANSFERASE"/>
    <property type="match status" value="1"/>
</dbReference>
<protein>
    <submittedName>
        <fullName evidence="11">GCNT1</fullName>
        <ecNumber evidence="11">2.4.1.102</ecNumber>
    </submittedName>
</protein>
<dbReference type="PANTHER" id="PTHR19297">
    <property type="entry name" value="GLYCOSYLTRANSFERASE 14 FAMILY MEMBER"/>
    <property type="match status" value="1"/>
</dbReference>
<evidence type="ECO:0000256" key="10">
    <source>
        <dbReference type="ARBA" id="ARBA00038150"/>
    </source>
</evidence>
<dbReference type="Pfam" id="PF02485">
    <property type="entry name" value="Branch"/>
    <property type="match status" value="1"/>
</dbReference>
<evidence type="ECO:0000256" key="2">
    <source>
        <dbReference type="ARBA" id="ARBA00004922"/>
    </source>
</evidence>
<keyword evidence="3 11" id="KW-0328">Glycosyltransferase</keyword>
<keyword evidence="5" id="KW-0812">Transmembrane</keyword>
<evidence type="ECO:0000256" key="6">
    <source>
        <dbReference type="ARBA" id="ARBA00022968"/>
    </source>
</evidence>
<dbReference type="GO" id="GO:0016020">
    <property type="term" value="C:membrane"/>
    <property type="evidence" value="ECO:0007669"/>
    <property type="project" value="UniProtKB-SubCell"/>
</dbReference>
<evidence type="ECO:0000256" key="7">
    <source>
        <dbReference type="ARBA" id="ARBA00022989"/>
    </source>
</evidence>
<keyword evidence="4 11" id="KW-0808">Transferase</keyword>
<evidence type="ECO:0000313" key="11">
    <source>
        <dbReference type="EMBL" id="CAE1328154.1"/>
    </source>
</evidence>
<dbReference type="Proteomes" id="UP000597762">
    <property type="component" value="Unassembled WGS sequence"/>
</dbReference>
<organism evidence="11 12">
    <name type="scientific">Acanthosepion pharaonis</name>
    <name type="common">Pharaoh cuttlefish</name>
    <name type="synonym">Sepia pharaonis</name>
    <dbReference type="NCBI Taxonomy" id="158019"/>
    <lineage>
        <taxon>Eukaryota</taxon>
        <taxon>Metazoa</taxon>
        <taxon>Spiralia</taxon>
        <taxon>Lophotrochozoa</taxon>
        <taxon>Mollusca</taxon>
        <taxon>Cephalopoda</taxon>
        <taxon>Coleoidea</taxon>
        <taxon>Decapodiformes</taxon>
        <taxon>Sepiida</taxon>
        <taxon>Sepiina</taxon>
        <taxon>Sepiidae</taxon>
        <taxon>Acanthosepion</taxon>
    </lineage>
</organism>
<reference evidence="11" key="1">
    <citation type="submission" date="2021-01" db="EMBL/GenBank/DDBJ databases">
        <authorList>
            <person name="Li R."/>
            <person name="Bekaert M."/>
        </authorList>
    </citation>
    <scope>NUCLEOTIDE SEQUENCE</scope>
    <source>
        <strain evidence="11">Farmed</strain>
    </source>
</reference>
<keyword evidence="12" id="KW-1185">Reference proteome</keyword>
<evidence type="ECO:0000313" key="12">
    <source>
        <dbReference type="Proteomes" id="UP000597762"/>
    </source>
</evidence>
<name>A0A812EU53_ACAPH</name>
<evidence type="ECO:0000256" key="5">
    <source>
        <dbReference type="ARBA" id="ARBA00022692"/>
    </source>
</evidence>
<evidence type="ECO:0000256" key="9">
    <source>
        <dbReference type="ARBA" id="ARBA00023180"/>
    </source>
</evidence>
<keyword evidence="6" id="KW-0735">Signal-anchor</keyword>
<sequence length="323" mass="37866">MNNVTKEERAFPLAYSIVLYKEAVQVENLLRAIYRPHNYYCIHVDRSSNPLVISDIRAIVRCLPNVIVASRLVDVEWGKFSETEAELVCMRDLLQKYKDWKYFINLTGQEYPLKTNLQIVRILQSFKGANDIAGVRSREYEFRTKFVFVNFRPRQKKGPPPHNITVSKGSIHITASRGYVNFLLNDRRAQDFTNWVKDTRNPDETLFTSLNHNPHLKVPGSFAGTNIEKKPFISRHKLWRNVNPQSCHGKWLRSVCVFGPGDLRELTSTIKLFANKFEWGFKPLTLQCLSEWHFNRTRDEYQGLYYFSASRYKNMPQVVHRIT</sequence>
<dbReference type="EMBL" id="CAHIKZ030005521">
    <property type="protein sequence ID" value="CAE1328154.1"/>
    <property type="molecule type" value="Genomic_DNA"/>
</dbReference>
<dbReference type="AlphaFoldDB" id="A0A812EU53"/>
<dbReference type="EC" id="2.4.1.102" evidence="11"/>
<evidence type="ECO:0000256" key="1">
    <source>
        <dbReference type="ARBA" id="ARBA00004606"/>
    </source>
</evidence>
<comment type="subcellular location">
    <subcellularLocation>
        <location evidence="1">Membrane</location>
        <topology evidence="1">Single-pass type II membrane protein</topology>
    </subcellularLocation>
</comment>
<evidence type="ECO:0000256" key="8">
    <source>
        <dbReference type="ARBA" id="ARBA00023136"/>
    </source>
</evidence>
<evidence type="ECO:0000256" key="3">
    <source>
        <dbReference type="ARBA" id="ARBA00022676"/>
    </source>
</evidence>